<feature type="region of interest" description="Disordered" evidence="1">
    <location>
        <begin position="33"/>
        <end position="88"/>
    </location>
</feature>
<accession>A0A9J6H337</accession>
<keyword evidence="3" id="KW-1185">Reference proteome</keyword>
<comment type="caution">
    <text evidence="2">The sequence shown here is derived from an EMBL/GenBank/DDBJ whole genome shotgun (WGS) entry which is preliminary data.</text>
</comment>
<dbReference type="Proteomes" id="UP000821853">
    <property type="component" value="Chromosome 9"/>
</dbReference>
<sequence length="88" mass="9424">MTVVCAIFLLNAFKDWDVSLSSLQGLLQSTREQQQRASSVDGTMPDLTTALLDSPPASSSQRSGALVSSGYQRISSRDDPPLTVTAIH</sequence>
<name>A0A9J6H337_HAELO</name>
<evidence type="ECO:0000256" key="1">
    <source>
        <dbReference type="SAM" id="MobiDB-lite"/>
    </source>
</evidence>
<dbReference type="AlphaFoldDB" id="A0A9J6H337"/>
<gene>
    <name evidence="2" type="ORF">HPB48_000352</name>
</gene>
<dbReference type="VEuPathDB" id="VectorBase:HLOH_052750"/>
<organism evidence="2 3">
    <name type="scientific">Haemaphysalis longicornis</name>
    <name type="common">Bush tick</name>
    <dbReference type="NCBI Taxonomy" id="44386"/>
    <lineage>
        <taxon>Eukaryota</taxon>
        <taxon>Metazoa</taxon>
        <taxon>Ecdysozoa</taxon>
        <taxon>Arthropoda</taxon>
        <taxon>Chelicerata</taxon>
        <taxon>Arachnida</taxon>
        <taxon>Acari</taxon>
        <taxon>Parasitiformes</taxon>
        <taxon>Ixodida</taxon>
        <taxon>Ixodoidea</taxon>
        <taxon>Ixodidae</taxon>
        <taxon>Haemaphysalinae</taxon>
        <taxon>Haemaphysalis</taxon>
    </lineage>
</organism>
<reference evidence="2 3" key="1">
    <citation type="journal article" date="2020" name="Cell">
        <title>Large-Scale Comparative Analyses of Tick Genomes Elucidate Their Genetic Diversity and Vector Capacities.</title>
        <authorList>
            <consortium name="Tick Genome and Microbiome Consortium (TIGMIC)"/>
            <person name="Jia N."/>
            <person name="Wang J."/>
            <person name="Shi W."/>
            <person name="Du L."/>
            <person name="Sun Y."/>
            <person name="Zhan W."/>
            <person name="Jiang J.F."/>
            <person name="Wang Q."/>
            <person name="Zhang B."/>
            <person name="Ji P."/>
            <person name="Bell-Sakyi L."/>
            <person name="Cui X.M."/>
            <person name="Yuan T.T."/>
            <person name="Jiang B.G."/>
            <person name="Yang W.F."/>
            <person name="Lam T.T."/>
            <person name="Chang Q.C."/>
            <person name="Ding S.J."/>
            <person name="Wang X.J."/>
            <person name="Zhu J.G."/>
            <person name="Ruan X.D."/>
            <person name="Zhao L."/>
            <person name="Wei J.T."/>
            <person name="Ye R.Z."/>
            <person name="Que T.C."/>
            <person name="Du C.H."/>
            <person name="Zhou Y.H."/>
            <person name="Cheng J.X."/>
            <person name="Dai P.F."/>
            <person name="Guo W.B."/>
            <person name="Han X.H."/>
            <person name="Huang E.J."/>
            <person name="Li L.F."/>
            <person name="Wei W."/>
            <person name="Gao Y.C."/>
            <person name="Liu J.Z."/>
            <person name="Shao H.Z."/>
            <person name="Wang X."/>
            <person name="Wang C.C."/>
            <person name="Yang T.C."/>
            <person name="Huo Q.B."/>
            <person name="Li W."/>
            <person name="Chen H.Y."/>
            <person name="Chen S.E."/>
            <person name="Zhou L.G."/>
            <person name="Ni X.B."/>
            <person name="Tian J.H."/>
            <person name="Sheng Y."/>
            <person name="Liu T."/>
            <person name="Pan Y.S."/>
            <person name="Xia L.Y."/>
            <person name="Li J."/>
            <person name="Zhao F."/>
            <person name="Cao W.C."/>
        </authorList>
    </citation>
    <scope>NUCLEOTIDE SEQUENCE [LARGE SCALE GENOMIC DNA]</scope>
    <source>
        <strain evidence="2">HaeL-2018</strain>
    </source>
</reference>
<evidence type="ECO:0000313" key="3">
    <source>
        <dbReference type="Proteomes" id="UP000821853"/>
    </source>
</evidence>
<dbReference type="EMBL" id="JABSTR010000011">
    <property type="protein sequence ID" value="KAH9381675.1"/>
    <property type="molecule type" value="Genomic_DNA"/>
</dbReference>
<evidence type="ECO:0000313" key="2">
    <source>
        <dbReference type="EMBL" id="KAH9381675.1"/>
    </source>
</evidence>
<protein>
    <submittedName>
        <fullName evidence="2">Uncharacterized protein</fullName>
    </submittedName>
</protein>
<proteinExistence type="predicted"/>